<dbReference type="GO" id="GO:0016787">
    <property type="term" value="F:hydrolase activity"/>
    <property type="evidence" value="ECO:0007669"/>
    <property type="project" value="UniProtKB-KW"/>
</dbReference>
<dbReference type="SUPFAM" id="SSF51556">
    <property type="entry name" value="Metallo-dependent hydrolases"/>
    <property type="match status" value="1"/>
</dbReference>
<evidence type="ECO:0000313" key="2">
    <source>
        <dbReference type="EMBL" id="HGS05406.1"/>
    </source>
</evidence>
<proteinExistence type="predicted"/>
<dbReference type="InterPro" id="IPR006680">
    <property type="entry name" value="Amidohydro-rel"/>
</dbReference>
<name>A0A7V4G8V6_9BACT</name>
<organism evidence="2">
    <name type="scientific">Desulfobacca acetoxidans</name>
    <dbReference type="NCBI Taxonomy" id="60893"/>
    <lineage>
        <taxon>Bacteria</taxon>
        <taxon>Pseudomonadati</taxon>
        <taxon>Thermodesulfobacteriota</taxon>
        <taxon>Desulfobaccia</taxon>
        <taxon>Desulfobaccales</taxon>
        <taxon>Desulfobaccaceae</taxon>
        <taxon>Desulfobacca</taxon>
    </lineage>
</organism>
<protein>
    <submittedName>
        <fullName evidence="2">Metal-dependent hydrolase</fullName>
    </submittedName>
</protein>
<dbReference type="EMBL" id="DSXI01000392">
    <property type="protein sequence ID" value="HGS05406.1"/>
    <property type="molecule type" value="Genomic_DNA"/>
</dbReference>
<reference evidence="2" key="1">
    <citation type="journal article" date="2020" name="mSystems">
        <title>Genome- and Community-Level Interaction Insights into Carbon Utilization and Element Cycling Functions of Hydrothermarchaeota in Hydrothermal Sediment.</title>
        <authorList>
            <person name="Zhou Z."/>
            <person name="Liu Y."/>
            <person name="Xu W."/>
            <person name="Pan J."/>
            <person name="Luo Z.H."/>
            <person name="Li M."/>
        </authorList>
    </citation>
    <scope>NUCLEOTIDE SEQUENCE [LARGE SCALE GENOMIC DNA]</scope>
    <source>
        <strain evidence="2">SpSt-548</strain>
    </source>
</reference>
<dbReference type="Pfam" id="PF04909">
    <property type="entry name" value="Amidohydro_2"/>
    <property type="match status" value="1"/>
</dbReference>
<gene>
    <name evidence="2" type="ORF">ENT08_06675</name>
</gene>
<dbReference type="AlphaFoldDB" id="A0A7V4G8V6"/>
<comment type="caution">
    <text evidence="2">The sequence shown here is derived from an EMBL/GenBank/DDBJ whole genome shotgun (WGS) entry which is preliminary data.</text>
</comment>
<keyword evidence="2" id="KW-0378">Hydrolase</keyword>
<sequence>MPPPAILDAHGHCGCQHVSWGWEGLKPLLQGAGISAAALIPPVEDIYDRDDPCFIDSPAWQACRRRAHRYLLDLKDPDIIIYRYFFVWNDFAWEELGPEYAAVKWHRHANEPEYHYGDPRCRDFLAAVQARGLPILLEETFENTLFFLEKLLPEGVSLIIPHLGGLNGGYRALERAGVWGHPAVWADTALASIPELADYLSRYGSGRLIFGSDYPFGHPGAELAKILRLNLPEDQARAVLGDNFRRVCRLD</sequence>
<dbReference type="InterPro" id="IPR032466">
    <property type="entry name" value="Metal_Hydrolase"/>
</dbReference>
<accession>A0A7V4G8V6</accession>
<feature type="domain" description="Amidohydrolase-related" evidence="1">
    <location>
        <begin position="112"/>
        <end position="247"/>
    </location>
</feature>
<evidence type="ECO:0000259" key="1">
    <source>
        <dbReference type="Pfam" id="PF04909"/>
    </source>
</evidence>
<dbReference type="Gene3D" id="3.20.20.140">
    <property type="entry name" value="Metal-dependent hydrolases"/>
    <property type="match status" value="1"/>
</dbReference>